<dbReference type="PROSITE" id="PS00674">
    <property type="entry name" value="AAA"/>
    <property type="match status" value="1"/>
</dbReference>
<evidence type="ECO:0000256" key="8">
    <source>
        <dbReference type="SAM" id="MobiDB-lite"/>
    </source>
</evidence>
<sequence length="706" mass="78540">MEGLSSTSLLWLYAFTVYHIYLLIFNLPLVTVTVTVRKYFPLWDMSDQMRRLRRNRRQSDRYFHGSSQRGNGIHERDRGEKSNFTERSRRNGGDDNGLEGSRKRKRAETKQDDDGGEEDTPERLGVIPGITLDDMGGLAREIPIIKELIELPIRSPHLFSRLGADPPCGVLLHGPPGCGKTKLVHAISGSLQVPLFFVSAPEIVSGISGDSEAKLRNLFLDAISAAPSIVFIDEVDTIAGRRDQAQRGMESRIVGQLLTCMDQVAQAWRQHNKVVCVMGATNRPEALDTALRRAGRFDREISLGIPTIDERHSILKIICQKLHLAEDVDFFELANMTPGYVGADLHLLVKEACILAIRQKHNELEEKNKLDDPNAEELVSFVVTRDNMKEAVKRVQPSAMREGFTTIPNVTWDDIGALEDVREELITSILQPIRSPKLHRRFGLDHPVGVLLYGPPGCGKTLVAKAIANQSGANFISIKGPELLNKFVGESERSVRMVFARGRASAPCVLFFDELDALAPRRGSDRANPSSERVVNQLLTEMDGVEGRESVYVIGATNRPDMIDPAMLRPGRLDKMLYVPLPSVEQRASILETHARRYPIDASVDLPSIARDERLQGFSGADLAALMREASLHALKNIYRGATEEMLEQMERDASGEAVANAQLPSVTMEDFEVSMSKVKPSVSAKDRMDYEILHKQLARDAKGPC</sequence>
<dbReference type="PANTHER" id="PTHR23077">
    <property type="entry name" value="AAA-FAMILY ATPASE"/>
    <property type="match status" value="1"/>
</dbReference>
<dbReference type="GO" id="GO:1990275">
    <property type="term" value="F:preribosome binding"/>
    <property type="evidence" value="ECO:0007669"/>
    <property type="project" value="TreeGrafter"/>
</dbReference>
<feature type="domain" description="AAA+ ATPase" evidence="10">
    <location>
        <begin position="446"/>
        <end position="583"/>
    </location>
</feature>
<keyword evidence="7" id="KW-0539">Nucleus</keyword>
<dbReference type="FunFam" id="3.40.50.300:FF:000018">
    <property type="entry name" value="Cell division control 48"/>
    <property type="match status" value="1"/>
</dbReference>
<dbReference type="InterPro" id="IPR003959">
    <property type="entry name" value="ATPase_AAA_core"/>
</dbReference>
<dbReference type="FunFam" id="1.10.8.60:FF:000323">
    <property type="entry name" value="Putative vesicular transport protein (CDC48 homologue)"/>
    <property type="match status" value="1"/>
</dbReference>
<dbReference type="GO" id="GO:0003723">
    <property type="term" value="F:RNA binding"/>
    <property type="evidence" value="ECO:0007669"/>
    <property type="project" value="TreeGrafter"/>
</dbReference>
<name>D0A5V8_TRYB9</name>
<dbReference type="Gene3D" id="1.10.8.60">
    <property type="match status" value="2"/>
</dbReference>
<evidence type="ECO:0000313" key="12">
    <source>
        <dbReference type="Proteomes" id="UP000002316"/>
    </source>
</evidence>
<keyword evidence="9" id="KW-0812">Transmembrane</keyword>
<evidence type="ECO:0000256" key="9">
    <source>
        <dbReference type="SAM" id="Phobius"/>
    </source>
</evidence>
<dbReference type="PANTHER" id="PTHR23077:SF171">
    <property type="entry name" value="NUCLEAR VALOSIN-CONTAINING PROTEIN-LIKE"/>
    <property type="match status" value="1"/>
</dbReference>
<evidence type="ECO:0000313" key="11">
    <source>
        <dbReference type="EMBL" id="CBH17059.1"/>
    </source>
</evidence>
<evidence type="ECO:0000256" key="3">
    <source>
        <dbReference type="ARBA" id="ARBA00022553"/>
    </source>
</evidence>
<feature type="domain" description="AAA+ ATPase" evidence="10">
    <location>
        <begin position="166"/>
        <end position="307"/>
    </location>
</feature>
<keyword evidence="9" id="KW-0472">Membrane</keyword>
<feature type="compositionally biased region" description="Basic and acidic residues" evidence="8">
    <location>
        <begin position="72"/>
        <end position="93"/>
    </location>
</feature>
<accession>D0A5V8</accession>
<dbReference type="SUPFAM" id="SSF52540">
    <property type="entry name" value="P-loop containing nucleoside triphosphate hydrolases"/>
    <property type="match status" value="2"/>
</dbReference>
<dbReference type="FunFam" id="1.10.8.60:FF:000110">
    <property type="entry name" value="Ribosome biogenesis ATPase RIX7"/>
    <property type="match status" value="1"/>
</dbReference>
<dbReference type="InterPro" id="IPR015415">
    <property type="entry name" value="Spast_Vps4_C"/>
</dbReference>
<dbReference type="VEuPathDB" id="TriTrypDB:Tbg972.11.1760"/>
<organism evidence="11 12">
    <name type="scientific">Trypanosoma brucei gambiense (strain MHOM/CI/86/DAL972)</name>
    <dbReference type="NCBI Taxonomy" id="679716"/>
    <lineage>
        <taxon>Eukaryota</taxon>
        <taxon>Discoba</taxon>
        <taxon>Euglenozoa</taxon>
        <taxon>Kinetoplastea</taxon>
        <taxon>Metakinetoplastina</taxon>
        <taxon>Trypanosomatida</taxon>
        <taxon>Trypanosomatidae</taxon>
        <taxon>Trypanosoma</taxon>
    </lineage>
</organism>
<dbReference type="GeneID" id="23866973"/>
<dbReference type="AlphaFoldDB" id="D0A5V8"/>
<keyword evidence="3" id="KW-0597">Phosphoprotein</keyword>
<dbReference type="OrthoDB" id="27435at2759"/>
<dbReference type="GO" id="GO:0005524">
    <property type="term" value="F:ATP binding"/>
    <property type="evidence" value="ECO:0007669"/>
    <property type="project" value="UniProtKB-KW"/>
</dbReference>
<evidence type="ECO:0000256" key="7">
    <source>
        <dbReference type="ARBA" id="ARBA00023242"/>
    </source>
</evidence>
<evidence type="ECO:0000259" key="10">
    <source>
        <dbReference type="SMART" id="SM00382"/>
    </source>
</evidence>
<evidence type="ECO:0000256" key="6">
    <source>
        <dbReference type="ARBA" id="ARBA00022840"/>
    </source>
</evidence>
<keyword evidence="4" id="KW-0677">Repeat</keyword>
<comment type="similarity">
    <text evidence="2">Belongs to the AAA ATPase family.</text>
</comment>
<dbReference type="Pfam" id="PF00004">
    <property type="entry name" value="AAA"/>
    <property type="match status" value="2"/>
</dbReference>
<keyword evidence="9" id="KW-1133">Transmembrane helix</keyword>
<gene>
    <name evidence="11" type="ORF">TbgDal_XI1760</name>
</gene>
<protein>
    <submittedName>
        <fullName evidence="11">Vesicular transport protein (CDC48 homologue),putative</fullName>
    </submittedName>
</protein>
<feature type="region of interest" description="Disordered" evidence="8">
    <location>
        <begin position="56"/>
        <end position="128"/>
    </location>
</feature>
<keyword evidence="6" id="KW-0067">ATP-binding</keyword>
<dbReference type="KEGG" id="tbg:TbgDal_XI1760"/>
<evidence type="ECO:0000256" key="2">
    <source>
        <dbReference type="ARBA" id="ARBA00006914"/>
    </source>
</evidence>
<dbReference type="Pfam" id="PF17862">
    <property type="entry name" value="AAA_lid_3"/>
    <property type="match status" value="2"/>
</dbReference>
<dbReference type="InterPro" id="IPR003960">
    <property type="entry name" value="ATPase_AAA_CS"/>
</dbReference>
<dbReference type="InterPro" id="IPR041569">
    <property type="entry name" value="AAA_lid_3"/>
</dbReference>
<dbReference type="GO" id="GO:0042273">
    <property type="term" value="P:ribosomal large subunit biogenesis"/>
    <property type="evidence" value="ECO:0007669"/>
    <property type="project" value="UniProtKB-ARBA"/>
</dbReference>
<dbReference type="Proteomes" id="UP000002316">
    <property type="component" value="Chromosome 11"/>
</dbReference>
<dbReference type="Gene3D" id="3.40.50.300">
    <property type="entry name" value="P-loop containing nucleotide triphosphate hydrolases"/>
    <property type="match status" value="2"/>
</dbReference>
<dbReference type="FunFam" id="3.40.50.300:FF:000365">
    <property type="entry name" value="Ribosome biogenesis ATPase RIX7"/>
    <property type="match status" value="1"/>
</dbReference>
<dbReference type="GO" id="GO:0016887">
    <property type="term" value="F:ATP hydrolysis activity"/>
    <property type="evidence" value="ECO:0007669"/>
    <property type="project" value="InterPro"/>
</dbReference>
<evidence type="ECO:0000256" key="1">
    <source>
        <dbReference type="ARBA" id="ARBA00004123"/>
    </source>
</evidence>
<dbReference type="InterPro" id="IPR003593">
    <property type="entry name" value="AAA+_ATPase"/>
</dbReference>
<evidence type="ECO:0000256" key="5">
    <source>
        <dbReference type="ARBA" id="ARBA00022741"/>
    </source>
</evidence>
<comment type="subcellular location">
    <subcellularLocation>
        <location evidence="1">Nucleus</location>
    </subcellularLocation>
</comment>
<feature type="transmembrane region" description="Helical" evidence="9">
    <location>
        <begin position="20"/>
        <end position="40"/>
    </location>
</feature>
<dbReference type="EMBL" id="FN554974">
    <property type="protein sequence ID" value="CBH17059.1"/>
    <property type="molecule type" value="Genomic_DNA"/>
</dbReference>
<dbReference type="InterPro" id="IPR027417">
    <property type="entry name" value="P-loop_NTPase"/>
</dbReference>
<dbReference type="GO" id="GO:0005730">
    <property type="term" value="C:nucleolus"/>
    <property type="evidence" value="ECO:0007669"/>
    <property type="project" value="UniProtKB-ARBA"/>
</dbReference>
<dbReference type="SMART" id="SM00382">
    <property type="entry name" value="AAA"/>
    <property type="match status" value="2"/>
</dbReference>
<keyword evidence="5" id="KW-0547">Nucleotide-binding</keyword>
<dbReference type="InterPro" id="IPR050168">
    <property type="entry name" value="AAA_ATPase_domain"/>
</dbReference>
<dbReference type="Pfam" id="PF09336">
    <property type="entry name" value="Vps4_C"/>
    <property type="match status" value="1"/>
</dbReference>
<evidence type="ECO:0000256" key="4">
    <source>
        <dbReference type="ARBA" id="ARBA00022737"/>
    </source>
</evidence>
<proteinExistence type="inferred from homology"/>
<dbReference type="RefSeq" id="XP_011779323.1">
    <property type="nucleotide sequence ID" value="XM_011781021.1"/>
</dbReference>
<reference evidence="12" key="1">
    <citation type="journal article" date="2010" name="PLoS Negl. Trop. Dis.">
        <title>The genome sequence of Trypanosoma brucei gambiense, causative agent of chronic human african trypanosomiasis.</title>
        <authorList>
            <person name="Jackson A.P."/>
            <person name="Sanders M."/>
            <person name="Berry A."/>
            <person name="McQuillan J."/>
            <person name="Aslett M.A."/>
            <person name="Quail M.A."/>
            <person name="Chukualim B."/>
            <person name="Capewell P."/>
            <person name="MacLeod A."/>
            <person name="Melville S.E."/>
            <person name="Gibson W."/>
            <person name="Barry J.D."/>
            <person name="Berriman M."/>
            <person name="Hertz-Fowler C."/>
        </authorList>
    </citation>
    <scope>NUCLEOTIDE SEQUENCE [LARGE SCALE GENOMIC DNA]</scope>
    <source>
        <strain evidence="12">MHOM/CI/86/DAL972</strain>
    </source>
</reference>